<sequence length="376" mass="40291">MSRFVPSIKVRLRIAFGVPALLTLAAASVFMLRFNQGADANTAYFRWFVPPLLLSSVAILIYSYFRLASIVADGLGRQSRGFQYLSESLDLTKRSAARRMDEFGRGAVWFDRFMDRLEHTVVTVRDSMEHVGTAAREIAAGNSDLSSRTEMQAASLEQTSAQMAELTEIVRRNSDNARQASGLAESAASIAEAGNEAVQGMVRTIEKISGESSTISEITGIIDGIAFQTNILALNAAVEAARAGELGRGFAVVASEVRSLAQRSSAAAKDIKALIEQSSATVRQGASQVADAGETIDRVKQSIARVAAIVSEIAHASQRQSQGIEQVACAVTQMDEVTQQNAALVEQAAAAAHSLDAQVERVRSTCSEFKVKGRSE</sequence>
<feature type="transmembrane region" description="Helical" evidence="5">
    <location>
        <begin position="12"/>
        <end position="32"/>
    </location>
</feature>
<dbReference type="Gene3D" id="1.10.287.950">
    <property type="entry name" value="Methyl-accepting chemotaxis protein"/>
    <property type="match status" value="1"/>
</dbReference>
<evidence type="ECO:0000256" key="1">
    <source>
        <dbReference type="ARBA" id="ARBA00004370"/>
    </source>
</evidence>
<dbReference type="AlphaFoldDB" id="A0A3D8K5W2"/>
<dbReference type="Proteomes" id="UP000256838">
    <property type="component" value="Unassembled WGS sequence"/>
</dbReference>
<feature type="transmembrane region" description="Helical" evidence="5">
    <location>
        <begin position="44"/>
        <end position="65"/>
    </location>
</feature>
<comment type="subcellular location">
    <subcellularLocation>
        <location evidence="1">Membrane</location>
    </subcellularLocation>
</comment>
<evidence type="ECO:0000313" key="7">
    <source>
        <dbReference type="EMBL" id="RDV00621.1"/>
    </source>
</evidence>
<dbReference type="FunFam" id="1.10.287.950:FF:000001">
    <property type="entry name" value="Methyl-accepting chemotaxis sensory transducer"/>
    <property type="match status" value="1"/>
</dbReference>
<dbReference type="InterPro" id="IPR051310">
    <property type="entry name" value="MCP_chemotaxis"/>
</dbReference>
<feature type="domain" description="Methyl-accepting transducer" evidence="6">
    <location>
        <begin position="127"/>
        <end position="356"/>
    </location>
</feature>
<dbReference type="PANTHER" id="PTHR43531">
    <property type="entry name" value="PROTEIN ICFG"/>
    <property type="match status" value="1"/>
</dbReference>
<dbReference type="CDD" id="cd11386">
    <property type="entry name" value="MCP_signal"/>
    <property type="match status" value="1"/>
</dbReference>
<keyword evidence="2" id="KW-0488">Methylation</keyword>
<evidence type="ECO:0000256" key="2">
    <source>
        <dbReference type="ARBA" id="ARBA00022481"/>
    </source>
</evidence>
<evidence type="ECO:0000259" key="6">
    <source>
        <dbReference type="PROSITE" id="PS50111"/>
    </source>
</evidence>
<dbReference type="GO" id="GO:0006935">
    <property type="term" value="P:chemotaxis"/>
    <property type="evidence" value="ECO:0007669"/>
    <property type="project" value="TreeGrafter"/>
</dbReference>
<comment type="similarity">
    <text evidence="3">Belongs to the methyl-accepting chemotaxis (MCP) protein family.</text>
</comment>
<dbReference type="SMART" id="SM00283">
    <property type="entry name" value="MA"/>
    <property type="match status" value="1"/>
</dbReference>
<keyword evidence="5" id="KW-1133">Transmembrane helix</keyword>
<dbReference type="EMBL" id="QRGA01000001">
    <property type="protein sequence ID" value="RDV00621.1"/>
    <property type="molecule type" value="Genomic_DNA"/>
</dbReference>
<dbReference type="OrthoDB" id="9147953at2"/>
<accession>A0A3D8K5W2</accession>
<dbReference type="Pfam" id="PF00015">
    <property type="entry name" value="MCPsignal"/>
    <property type="match status" value="1"/>
</dbReference>
<reference evidence="7 8" key="1">
    <citation type="submission" date="2018-08" db="EMBL/GenBank/DDBJ databases">
        <title>Paraburkholderia sp. DHOM06 isolated from forest soil.</title>
        <authorList>
            <person name="Gao Z.-H."/>
            <person name="Qiu L.-H."/>
        </authorList>
    </citation>
    <scope>NUCLEOTIDE SEQUENCE [LARGE SCALE GENOMIC DNA]</scope>
    <source>
        <strain evidence="7 8">DHOM06</strain>
    </source>
</reference>
<name>A0A3D8K5W2_9BURK</name>
<keyword evidence="8" id="KW-1185">Reference proteome</keyword>
<dbReference type="SUPFAM" id="SSF58104">
    <property type="entry name" value="Methyl-accepting chemotaxis protein (MCP) signaling domain"/>
    <property type="match status" value="1"/>
</dbReference>
<keyword evidence="5" id="KW-0812">Transmembrane</keyword>
<dbReference type="GO" id="GO:0004888">
    <property type="term" value="F:transmembrane signaling receptor activity"/>
    <property type="evidence" value="ECO:0007669"/>
    <property type="project" value="TreeGrafter"/>
</dbReference>
<comment type="caution">
    <text evidence="7">The sequence shown here is derived from an EMBL/GenBank/DDBJ whole genome shotgun (WGS) entry which is preliminary data.</text>
</comment>
<proteinExistence type="inferred from homology"/>
<dbReference type="GO" id="GO:0005886">
    <property type="term" value="C:plasma membrane"/>
    <property type="evidence" value="ECO:0007669"/>
    <property type="project" value="TreeGrafter"/>
</dbReference>
<evidence type="ECO:0000313" key="8">
    <source>
        <dbReference type="Proteomes" id="UP000256838"/>
    </source>
</evidence>
<dbReference type="GO" id="GO:0007165">
    <property type="term" value="P:signal transduction"/>
    <property type="evidence" value="ECO:0007669"/>
    <property type="project" value="UniProtKB-KW"/>
</dbReference>
<evidence type="ECO:0000256" key="5">
    <source>
        <dbReference type="SAM" id="Phobius"/>
    </source>
</evidence>
<evidence type="ECO:0000256" key="4">
    <source>
        <dbReference type="PROSITE-ProRule" id="PRU00284"/>
    </source>
</evidence>
<dbReference type="PANTHER" id="PTHR43531:SF14">
    <property type="entry name" value="METHYL-ACCEPTING CHEMOTAXIS PROTEIN I-RELATED"/>
    <property type="match status" value="1"/>
</dbReference>
<keyword evidence="4" id="KW-0807">Transducer</keyword>
<organism evidence="7 8">
    <name type="scientific">Trinickia dinghuensis</name>
    <dbReference type="NCBI Taxonomy" id="2291023"/>
    <lineage>
        <taxon>Bacteria</taxon>
        <taxon>Pseudomonadati</taxon>
        <taxon>Pseudomonadota</taxon>
        <taxon>Betaproteobacteria</taxon>
        <taxon>Burkholderiales</taxon>
        <taxon>Burkholderiaceae</taxon>
        <taxon>Trinickia</taxon>
    </lineage>
</organism>
<dbReference type="InterPro" id="IPR004089">
    <property type="entry name" value="MCPsignal_dom"/>
</dbReference>
<dbReference type="RefSeq" id="WP_115531891.1">
    <property type="nucleotide sequence ID" value="NZ_QRGA01000001.1"/>
</dbReference>
<keyword evidence="5" id="KW-0472">Membrane</keyword>
<evidence type="ECO:0000256" key="3">
    <source>
        <dbReference type="ARBA" id="ARBA00029447"/>
    </source>
</evidence>
<gene>
    <name evidence="7" type="ORF">DWV00_02305</name>
</gene>
<protein>
    <submittedName>
        <fullName evidence="7">Chemotaxis protein</fullName>
    </submittedName>
</protein>
<dbReference type="PROSITE" id="PS50111">
    <property type="entry name" value="CHEMOTAXIS_TRANSDUC_2"/>
    <property type="match status" value="1"/>
</dbReference>